<gene>
    <name evidence="2" type="ORF">G6Z83_07005</name>
</gene>
<dbReference type="InterPro" id="IPR043993">
    <property type="entry name" value="T4SS_pilin"/>
</dbReference>
<dbReference type="Pfam" id="PF18895">
    <property type="entry name" value="T4SS_pilin"/>
    <property type="match status" value="1"/>
</dbReference>
<dbReference type="AlphaFoldDB" id="A0A6G7BAE4"/>
<feature type="transmembrane region" description="Helical" evidence="1">
    <location>
        <begin position="77"/>
        <end position="95"/>
    </location>
</feature>
<keyword evidence="1" id="KW-0472">Membrane</keyword>
<keyword evidence="1" id="KW-0812">Transmembrane</keyword>
<keyword evidence="2" id="KW-0614">Plasmid</keyword>
<organism evidence="2 3">
    <name type="scientific">Lactobacillus iners</name>
    <dbReference type="NCBI Taxonomy" id="147802"/>
    <lineage>
        <taxon>Bacteria</taxon>
        <taxon>Bacillati</taxon>
        <taxon>Bacillota</taxon>
        <taxon>Bacilli</taxon>
        <taxon>Lactobacillales</taxon>
        <taxon>Lactobacillaceae</taxon>
        <taxon>Lactobacillus</taxon>
    </lineage>
</organism>
<feature type="transmembrane region" description="Helical" evidence="1">
    <location>
        <begin position="7"/>
        <end position="26"/>
    </location>
</feature>
<evidence type="ECO:0000313" key="2">
    <source>
        <dbReference type="EMBL" id="QIH24463.1"/>
    </source>
</evidence>
<protein>
    <submittedName>
        <fullName evidence="2">Uncharacterized protein</fullName>
    </submittedName>
</protein>
<reference evidence="2 3" key="1">
    <citation type="submission" date="2020-02" db="EMBL/GenBank/DDBJ databases">
        <title>Complete genome sequences of six Lactobacillus iners strains isolated from the human vagina.</title>
        <authorList>
            <person name="France M.T."/>
            <person name="Rutt L."/>
            <person name="Narina S."/>
            <person name="Arbaugh S."/>
            <person name="Humphrys M.S."/>
            <person name="Ma B."/>
            <person name="Hayward M.R."/>
            <person name="Relman D."/>
            <person name="Kwon D.S."/>
            <person name="Ravel J."/>
        </authorList>
    </citation>
    <scope>NUCLEOTIDE SEQUENCE [LARGE SCALE GENOMIC DNA]</scope>
    <source>
        <strain evidence="2 3">C0210C1</strain>
        <plasmid evidence="3">pc0210c1</plasmid>
    </source>
</reference>
<sequence length="139" mass="14713">MERVRSFIASHLLTTKFFISMLVAYLSSKVVLATSLCAFAQQGDDSGPFSEYVDTTSDPTKTVAGIFNGFVAPLQTVVAVILVIATVVCGMKIAVSSMTGDPRTRTEAIFGIAFIIVGAVVVVHARAIVGMAANMRISH</sequence>
<dbReference type="Proteomes" id="UP000501676">
    <property type="component" value="Plasmid pC0210C1"/>
</dbReference>
<evidence type="ECO:0000256" key="1">
    <source>
        <dbReference type="SAM" id="Phobius"/>
    </source>
</evidence>
<name>A0A6G7BAE4_9LACO</name>
<evidence type="ECO:0000313" key="3">
    <source>
        <dbReference type="Proteomes" id="UP000501676"/>
    </source>
</evidence>
<proteinExistence type="predicted"/>
<feature type="transmembrane region" description="Helical" evidence="1">
    <location>
        <begin position="107"/>
        <end position="129"/>
    </location>
</feature>
<keyword evidence="1" id="KW-1133">Transmembrane helix</keyword>
<dbReference type="EMBL" id="CP049229">
    <property type="protein sequence ID" value="QIH24463.1"/>
    <property type="molecule type" value="Genomic_DNA"/>
</dbReference>
<dbReference type="RefSeq" id="WP_006734557.1">
    <property type="nucleotide sequence ID" value="NZ_CP049229.1"/>
</dbReference>
<geneLocation type="plasmid" evidence="3">
    <name>pc0210c1</name>
</geneLocation>
<accession>A0A6G7BAE4</accession>